<dbReference type="CDD" id="cd01483">
    <property type="entry name" value="E1_enzyme_family"/>
    <property type="match status" value="1"/>
</dbReference>
<sequence length="472" mass="51439">MNSDVIVRLTGRQKEELRSHLFPGDESEAVALALCGKHRGAGRICLSVMEIHPIPHSECDRSADRVTWSTDRLRPLLQRANDEGLSILKIHSHPNGFDRFSEYDDRSDADFFTATESWVESGGPHATAVMLPSGCMFGRYGIEEGGFQPLQMMSVAGDELEFWFDRDEEMPVVPDFADRHAQVLGEGTFAKMRRLRVAVVGCSGTGSPVVEQLYRLGVGELVLVDPDSVGPENLNRIINSRHRHASSKTPKVKLLADAIEDTGLGTHVFPIQKDLSDPEAIQAVASCDLIFGCVDSVFARFLLNKIASTYCVPYIDVGIGIRANGSGGIGHATGAVHYLQPDGSSLINRGVFSMEDVRADAMARSAPDDYADQLDAGYIRGADVSRPAVITINQLFGSYAVLEMLARLHPIRTDDNAGFAAQRWSLSGDFRNAEPDGERCTIVAKYLGSGDMIPPLGLPALSIQREVRRANA</sequence>
<dbReference type="Gene3D" id="3.40.140.10">
    <property type="entry name" value="Cytidine Deaminase, domain 2"/>
    <property type="match status" value="1"/>
</dbReference>
<evidence type="ECO:0000259" key="7">
    <source>
        <dbReference type="Pfam" id="PF14464"/>
    </source>
</evidence>
<dbReference type="GO" id="GO:0061504">
    <property type="term" value="P:cyclic threonylcarbamoyladenosine biosynthetic process"/>
    <property type="evidence" value="ECO:0007669"/>
    <property type="project" value="TreeGrafter"/>
</dbReference>
<keyword evidence="8" id="KW-0808">Transferase</keyword>
<dbReference type="Pfam" id="PF00899">
    <property type="entry name" value="ThiF"/>
    <property type="match status" value="1"/>
</dbReference>
<name>A0A517NK53_9BACT</name>
<evidence type="ECO:0000256" key="5">
    <source>
        <dbReference type="ARBA" id="ARBA00023049"/>
    </source>
</evidence>
<dbReference type="InterPro" id="IPR045886">
    <property type="entry name" value="ThiF/MoeB/HesA"/>
</dbReference>
<accession>A0A517NK53</accession>
<evidence type="ECO:0000256" key="2">
    <source>
        <dbReference type="ARBA" id="ARBA00022723"/>
    </source>
</evidence>
<dbReference type="EMBL" id="CP036525">
    <property type="protein sequence ID" value="QDT07500.1"/>
    <property type="molecule type" value="Genomic_DNA"/>
</dbReference>
<dbReference type="InterPro" id="IPR028090">
    <property type="entry name" value="JAB_dom_prok"/>
</dbReference>
<dbReference type="RefSeq" id="WP_145175538.1">
    <property type="nucleotide sequence ID" value="NZ_CP036525.1"/>
</dbReference>
<protein>
    <submittedName>
        <fullName evidence="8">Molybdopterin-synthase adenylyltransferase</fullName>
        <ecNumber evidence="8">2.7.7.80</ecNumber>
    </submittedName>
</protein>
<proteinExistence type="predicted"/>
<evidence type="ECO:0000256" key="4">
    <source>
        <dbReference type="ARBA" id="ARBA00022833"/>
    </source>
</evidence>
<keyword evidence="9" id="KW-1185">Reference proteome</keyword>
<dbReference type="OrthoDB" id="2746358at2"/>
<dbReference type="Gene3D" id="3.40.50.720">
    <property type="entry name" value="NAD(P)-binding Rossmann-like Domain"/>
    <property type="match status" value="1"/>
</dbReference>
<evidence type="ECO:0000313" key="8">
    <source>
        <dbReference type="EMBL" id="QDT07500.1"/>
    </source>
</evidence>
<keyword evidence="8" id="KW-0548">Nucleotidyltransferase</keyword>
<evidence type="ECO:0000259" key="6">
    <source>
        <dbReference type="Pfam" id="PF00899"/>
    </source>
</evidence>
<keyword evidence="1" id="KW-0645">Protease</keyword>
<reference evidence="8 9" key="1">
    <citation type="submission" date="2019-02" db="EMBL/GenBank/DDBJ databases">
        <title>Deep-cultivation of Planctomycetes and their phenomic and genomic characterization uncovers novel biology.</title>
        <authorList>
            <person name="Wiegand S."/>
            <person name="Jogler M."/>
            <person name="Boedeker C."/>
            <person name="Pinto D."/>
            <person name="Vollmers J."/>
            <person name="Rivas-Marin E."/>
            <person name="Kohn T."/>
            <person name="Peeters S.H."/>
            <person name="Heuer A."/>
            <person name="Rast P."/>
            <person name="Oberbeckmann S."/>
            <person name="Bunk B."/>
            <person name="Jeske O."/>
            <person name="Meyerdierks A."/>
            <person name="Storesund J.E."/>
            <person name="Kallscheuer N."/>
            <person name="Luecker S."/>
            <person name="Lage O.M."/>
            <person name="Pohl T."/>
            <person name="Merkel B.J."/>
            <person name="Hornburger P."/>
            <person name="Mueller R.-W."/>
            <person name="Bruemmer F."/>
            <person name="Labrenz M."/>
            <person name="Spormann A.M."/>
            <person name="Op den Camp H."/>
            <person name="Overmann J."/>
            <person name="Amann R."/>
            <person name="Jetten M.S.M."/>
            <person name="Mascher T."/>
            <person name="Medema M.H."/>
            <person name="Devos D.P."/>
            <person name="Kaster A.-K."/>
            <person name="Ovreas L."/>
            <person name="Rohde M."/>
            <person name="Galperin M.Y."/>
            <person name="Jogler C."/>
        </authorList>
    </citation>
    <scope>NUCLEOTIDE SEQUENCE [LARGE SCALE GENOMIC DNA]</scope>
    <source>
        <strain evidence="8 9">K22_7</strain>
    </source>
</reference>
<dbReference type="GO" id="GO:0061503">
    <property type="term" value="F:tRNA threonylcarbamoyladenosine dehydratase"/>
    <property type="evidence" value="ECO:0007669"/>
    <property type="project" value="TreeGrafter"/>
</dbReference>
<feature type="domain" description="JAB" evidence="7">
    <location>
        <begin position="16"/>
        <end position="110"/>
    </location>
</feature>
<keyword evidence="3" id="KW-0378">Hydrolase</keyword>
<dbReference type="EC" id="2.7.7.80" evidence="8"/>
<dbReference type="InterPro" id="IPR000594">
    <property type="entry name" value="ThiF_NAD_FAD-bd"/>
</dbReference>
<dbReference type="Pfam" id="PF14464">
    <property type="entry name" value="Prok-JAB"/>
    <property type="match status" value="1"/>
</dbReference>
<dbReference type="KEGG" id="rlc:K227x_59270"/>
<gene>
    <name evidence="8" type="primary">moeB_2</name>
    <name evidence="8" type="ORF">K227x_59270</name>
</gene>
<dbReference type="GO" id="GO:0061605">
    <property type="term" value="F:molybdopterin-synthase adenylyltransferase activity"/>
    <property type="evidence" value="ECO:0007669"/>
    <property type="project" value="UniProtKB-EC"/>
</dbReference>
<dbReference type="GO" id="GO:0046872">
    <property type="term" value="F:metal ion binding"/>
    <property type="evidence" value="ECO:0007669"/>
    <property type="project" value="UniProtKB-KW"/>
</dbReference>
<dbReference type="Proteomes" id="UP000318538">
    <property type="component" value="Chromosome"/>
</dbReference>
<dbReference type="InterPro" id="IPR035985">
    <property type="entry name" value="Ubiquitin-activating_enz"/>
</dbReference>
<dbReference type="SUPFAM" id="SSF69572">
    <property type="entry name" value="Activating enzymes of the ubiquitin-like proteins"/>
    <property type="match status" value="1"/>
</dbReference>
<dbReference type="AlphaFoldDB" id="A0A517NK53"/>
<evidence type="ECO:0000256" key="1">
    <source>
        <dbReference type="ARBA" id="ARBA00022670"/>
    </source>
</evidence>
<dbReference type="GO" id="GO:0008237">
    <property type="term" value="F:metallopeptidase activity"/>
    <property type="evidence" value="ECO:0007669"/>
    <property type="project" value="UniProtKB-KW"/>
</dbReference>
<dbReference type="PANTHER" id="PTHR43267:SF1">
    <property type="entry name" value="TRNA THREONYLCARBAMOYLADENOSINE DEHYDRATASE"/>
    <property type="match status" value="1"/>
</dbReference>
<keyword evidence="4" id="KW-0862">Zinc</keyword>
<keyword evidence="2" id="KW-0479">Metal-binding</keyword>
<dbReference type="PANTHER" id="PTHR43267">
    <property type="entry name" value="TRNA THREONYLCARBAMOYLADENOSINE DEHYDRATASE"/>
    <property type="match status" value="1"/>
</dbReference>
<feature type="domain" description="THIF-type NAD/FAD binding fold" evidence="6">
    <location>
        <begin position="179"/>
        <end position="435"/>
    </location>
</feature>
<dbReference type="GO" id="GO:0008641">
    <property type="term" value="F:ubiquitin-like modifier activating enzyme activity"/>
    <property type="evidence" value="ECO:0007669"/>
    <property type="project" value="InterPro"/>
</dbReference>
<organism evidence="8 9">
    <name type="scientific">Rubripirellula lacrimiformis</name>
    <dbReference type="NCBI Taxonomy" id="1930273"/>
    <lineage>
        <taxon>Bacteria</taxon>
        <taxon>Pseudomonadati</taxon>
        <taxon>Planctomycetota</taxon>
        <taxon>Planctomycetia</taxon>
        <taxon>Pirellulales</taxon>
        <taxon>Pirellulaceae</taxon>
        <taxon>Rubripirellula</taxon>
    </lineage>
</organism>
<evidence type="ECO:0000313" key="9">
    <source>
        <dbReference type="Proteomes" id="UP000318538"/>
    </source>
</evidence>
<keyword evidence="5" id="KW-0482">Metalloprotease</keyword>
<evidence type="ECO:0000256" key="3">
    <source>
        <dbReference type="ARBA" id="ARBA00022801"/>
    </source>
</evidence>
<dbReference type="GO" id="GO:0006508">
    <property type="term" value="P:proteolysis"/>
    <property type="evidence" value="ECO:0007669"/>
    <property type="project" value="UniProtKB-KW"/>
</dbReference>